<dbReference type="SUPFAM" id="SSF57184">
    <property type="entry name" value="Growth factor receptor domain"/>
    <property type="match status" value="1"/>
</dbReference>
<dbReference type="Gene3D" id="1.10.510.10">
    <property type="entry name" value="Transferase(Phosphotransferase) domain 1"/>
    <property type="match status" value="1"/>
</dbReference>
<dbReference type="InterPro" id="IPR001245">
    <property type="entry name" value="Ser-Thr/Tyr_kinase_cat_dom"/>
</dbReference>
<dbReference type="InterPro" id="IPR008271">
    <property type="entry name" value="Ser/Thr_kinase_AS"/>
</dbReference>
<keyword evidence="5 15" id="KW-0812">Transmembrane</keyword>
<feature type="domain" description="Protein kinase" evidence="16">
    <location>
        <begin position="472"/>
        <end position="750"/>
    </location>
</feature>
<dbReference type="SMART" id="SM00179">
    <property type="entry name" value="EGF_CA"/>
    <property type="match status" value="1"/>
</dbReference>
<evidence type="ECO:0000256" key="15">
    <source>
        <dbReference type="SAM" id="Phobius"/>
    </source>
</evidence>
<keyword evidence="11 15" id="KW-0472">Membrane</keyword>
<organism evidence="17 18">
    <name type="scientific">Triticum turgidum subsp. durum</name>
    <name type="common">Durum wheat</name>
    <name type="synonym">Triticum durum</name>
    <dbReference type="NCBI Taxonomy" id="4567"/>
    <lineage>
        <taxon>Eukaryota</taxon>
        <taxon>Viridiplantae</taxon>
        <taxon>Streptophyta</taxon>
        <taxon>Embryophyta</taxon>
        <taxon>Tracheophyta</taxon>
        <taxon>Spermatophyta</taxon>
        <taxon>Magnoliopsida</taxon>
        <taxon>Liliopsida</taxon>
        <taxon>Poales</taxon>
        <taxon>Poaceae</taxon>
        <taxon>BOP clade</taxon>
        <taxon>Pooideae</taxon>
        <taxon>Triticodae</taxon>
        <taxon>Triticeae</taxon>
        <taxon>Triticinae</taxon>
        <taxon>Triticum</taxon>
    </lineage>
</organism>
<dbReference type="PROSITE" id="PS50011">
    <property type="entry name" value="PROTEIN_KINASE_DOM"/>
    <property type="match status" value="1"/>
</dbReference>
<dbReference type="PROSITE" id="PS00108">
    <property type="entry name" value="PROTEIN_KINASE_ST"/>
    <property type="match status" value="1"/>
</dbReference>
<keyword evidence="18" id="KW-1185">Reference proteome</keyword>
<keyword evidence="10 15" id="KW-1133">Transmembrane helix</keyword>
<evidence type="ECO:0000256" key="7">
    <source>
        <dbReference type="ARBA" id="ARBA00022741"/>
    </source>
</evidence>
<evidence type="ECO:0000256" key="14">
    <source>
        <dbReference type="PROSITE-ProRule" id="PRU10141"/>
    </source>
</evidence>
<dbReference type="SMART" id="SM00220">
    <property type="entry name" value="S_TKc"/>
    <property type="match status" value="1"/>
</dbReference>
<evidence type="ECO:0000259" key="16">
    <source>
        <dbReference type="PROSITE" id="PS50011"/>
    </source>
</evidence>
<keyword evidence="2" id="KW-0723">Serine/threonine-protein kinase</keyword>
<dbReference type="InterPro" id="IPR017441">
    <property type="entry name" value="Protein_kinase_ATP_BS"/>
</dbReference>
<evidence type="ECO:0000256" key="10">
    <source>
        <dbReference type="ARBA" id="ARBA00022989"/>
    </source>
</evidence>
<dbReference type="GO" id="GO:0005886">
    <property type="term" value="C:plasma membrane"/>
    <property type="evidence" value="ECO:0007669"/>
    <property type="project" value="TreeGrafter"/>
</dbReference>
<evidence type="ECO:0000256" key="5">
    <source>
        <dbReference type="ARBA" id="ARBA00022692"/>
    </source>
</evidence>
<dbReference type="PANTHER" id="PTHR27005">
    <property type="entry name" value="WALL-ASSOCIATED RECEPTOR KINASE-LIKE 21"/>
    <property type="match status" value="1"/>
</dbReference>
<dbReference type="OMA" id="SCAMIEG"/>
<reference evidence="17 18" key="1">
    <citation type="submission" date="2017-09" db="EMBL/GenBank/DDBJ databases">
        <authorList>
            <consortium name="International Durum Wheat Genome Sequencing Consortium (IDWGSC)"/>
            <person name="Milanesi L."/>
        </authorList>
    </citation>
    <scope>NUCLEOTIDE SEQUENCE [LARGE SCALE GENOMIC DNA]</scope>
    <source>
        <strain evidence="18">cv. Svevo</strain>
    </source>
</reference>
<evidence type="ECO:0000256" key="1">
    <source>
        <dbReference type="ARBA" id="ARBA00004479"/>
    </source>
</evidence>
<dbReference type="GO" id="GO:0007166">
    <property type="term" value="P:cell surface receptor signaling pathway"/>
    <property type="evidence" value="ECO:0007669"/>
    <property type="project" value="InterPro"/>
</dbReference>
<dbReference type="InterPro" id="IPR018097">
    <property type="entry name" value="EGF_Ca-bd_CS"/>
</dbReference>
<protein>
    <recommendedName>
        <fullName evidence="16">Protein kinase domain-containing protein</fullName>
    </recommendedName>
</protein>
<dbReference type="InterPro" id="IPR009030">
    <property type="entry name" value="Growth_fac_rcpt_cys_sf"/>
</dbReference>
<evidence type="ECO:0000256" key="12">
    <source>
        <dbReference type="ARBA" id="ARBA00023157"/>
    </source>
</evidence>
<keyword evidence="3" id="KW-0245">EGF-like domain</keyword>
<evidence type="ECO:0000256" key="2">
    <source>
        <dbReference type="ARBA" id="ARBA00022527"/>
    </source>
</evidence>
<evidence type="ECO:0000313" key="17">
    <source>
        <dbReference type="EMBL" id="VAI35995.1"/>
    </source>
</evidence>
<dbReference type="SUPFAM" id="SSF56112">
    <property type="entry name" value="Protein kinase-like (PK-like)"/>
    <property type="match status" value="1"/>
</dbReference>
<keyword evidence="8" id="KW-0418">Kinase</keyword>
<keyword evidence="9 14" id="KW-0067">ATP-binding</keyword>
<sequence length="789" mass="85314">MHLHGSIYVAEYALGGYRRCIRAHAEGKMKIPAAALLPFLLQLSLAAAAAAQVTGAAPGCPTICAGVNVPYPFGIREGCYLEGFNLTCDRRSGGERLLIGGAGGTLEVMEISLADSTVRVRNTAGAVRLVGSRVSGPTRAVGTWDGLGAGAAGGPFVVSASRNRFRLTGCNVLAKLLGKIDNVIVGCSAFCAVTDGRQTTISPEEVAECAGVGCCETPITIGRPSYRVNFTGMDPAQEMDTLLREVSVRVAETDWFNTPAARANSSRGTAMPLVLEWVLDSQRLRQPQDPPGWTATGCPNDAGKSACRSSHSSCTNITNNYRTGYVCRCNDGYEGNPYLPGDGGCQDVNECARPDMFVCSGVCTNTPGGYHCVCPPRSRGDPRIKDGCLKSSLSLGLSIGIGIGSGAALLFLVLGAIFVTRKLKRQRAKLSKQKFFKQNRGHLLEQLVSQKADIAERMIIPLVELEKATNNFDKAREIGGGGHGMVYKGIMSDLHVVAIKKSKAAIQKEIDEFINEVAILSQINHRNVVKLFGCCLETEVPLLVYEFISNGTLYYHLHVEEHEASLPWVDRLRIATETARALAYLHSAVSFPIVHRDIKSQNILLDGTLIAKVSDFGASRCIPLDQTGDETAIQGTFGYLDPMYCYSGQLTKESDVYSFGVLLMELLTRKKPCSYRSSAEKSLVACFTSLLAEDDLSSVLDPQVMMEGGKKVEEVIMLAAACVRMEGGQRPTMRQVEMALESLQVPHENVVMGVMDAPSYAVTEDGSTEEVSRQYSREEDYLFSSRCPR</sequence>
<name>A0A9R0XFV4_TRITD</name>
<feature type="transmembrane region" description="Helical" evidence="15">
    <location>
        <begin position="393"/>
        <end position="419"/>
    </location>
</feature>
<dbReference type="InterPro" id="IPR049883">
    <property type="entry name" value="NOTCH1_EGF-like"/>
</dbReference>
<dbReference type="GO" id="GO:0005509">
    <property type="term" value="F:calcium ion binding"/>
    <property type="evidence" value="ECO:0007669"/>
    <property type="project" value="InterPro"/>
</dbReference>
<evidence type="ECO:0000256" key="9">
    <source>
        <dbReference type="ARBA" id="ARBA00022840"/>
    </source>
</evidence>
<dbReference type="InterPro" id="IPR045274">
    <property type="entry name" value="WAK-like"/>
</dbReference>
<dbReference type="GO" id="GO:0030247">
    <property type="term" value="F:polysaccharide binding"/>
    <property type="evidence" value="ECO:0007669"/>
    <property type="project" value="InterPro"/>
</dbReference>
<evidence type="ECO:0000313" key="18">
    <source>
        <dbReference type="Proteomes" id="UP000324705"/>
    </source>
</evidence>
<dbReference type="Pfam" id="PF07645">
    <property type="entry name" value="EGF_CA"/>
    <property type="match status" value="1"/>
</dbReference>
<keyword evidence="13" id="KW-0325">Glycoprotein</keyword>
<comment type="subcellular location">
    <subcellularLocation>
        <location evidence="1">Membrane</location>
        <topology evidence="1">Single-pass type I membrane protein</topology>
    </subcellularLocation>
</comment>
<evidence type="ECO:0000256" key="13">
    <source>
        <dbReference type="ARBA" id="ARBA00023180"/>
    </source>
</evidence>
<dbReference type="PROSITE" id="PS01187">
    <property type="entry name" value="EGF_CA"/>
    <property type="match status" value="1"/>
</dbReference>
<dbReference type="AlphaFoldDB" id="A0A9R0XFV4"/>
<dbReference type="Pfam" id="PF07714">
    <property type="entry name" value="PK_Tyr_Ser-Thr"/>
    <property type="match status" value="1"/>
</dbReference>
<dbReference type="FunFam" id="3.30.200.20:FF:000043">
    <property type="entry name" value="Wall-associated receptor kinase 2"/>
    <property type="match status" value="1"/>
</dbReference>
<evidence type="ECO:0000256" key="6">
    <source>
        <dbReference type="ARBA" id="ARBA00022729"/>
    </source>
</evidence>
<dbReference type="PROSITE" id="PS00107">
    <property type="entry name" value="PROTEIN_KINASE_ATP"/>
    <property type="match status" value="1"/>
</dbReference>
<dbReference type="CDD" id="cd00054">
    <property type="entry name" value="EGF_CA"/>
    <property type="match status" value="1"/>
</dbReference>
<evidence type="ECO:0000256" key="11">
    <source>
        <dbReference type="ARBA" id="ARBA00023136"/>
    </source>
</evidence>
<dbReference type="EMBL" id="LT934120">
    <property type="protein sequence ID" value="VAI35995.1"/>
    <property type="molecule type" value="Genomic_DNA"/>
</dbReference>
<dbReference type="PANTHER" id="PTHR27005:SF453">
    <property type="entry name" value="PROTEIN KINASE DOMAIN-CONTAINING PROTEIN"/>
    <property type="match status" value="1"/>
</dbReference>
<dbReference type="Gene3D" id="3.30.200.20">
    <property type="entry name" value="Phosphorylase Kinase, domain 1"/>
    <property type="match status" value="1"/>
</dbReference>
<gene>
    <name evidence="17" type="ORF">TRITD_5Bv1G188610</name>
</gene>
<dbReference type="GO" id="GO:0005524">
    <property type="term" value="F:ATP binding"/>
    <property type="evidence" value="ECO:0007669"/>
    <property type="project" value="UniProtKB-UniRule"/>
</dbReference>
<keyword evidence="4" id="KW-0808">Transferase</keyword>
<feature type="binding site" evidence="14">
    <location>
        <position position="501"/>
    </location>
    <ligand>
        <name>ATP</name>
        <dbReference type="ChEBI" id="CHEBI:30616"/>
    </ligand>
</feature>
<dbReference type="GO" id="GO:0004674">
    <property type="term" value="F:protein serine/threonine kinase activity"/>
    <property type="evidence" value="ECO:0007669"/>
    <property type="project" value="UniProtKB-KW"/>
</dbReference>
<dbReference type="Proteomes" id="UP000324705">
    <property type="component" value="Chromosome 5B"/>
</dbReference>
<evidence type="ECO:0000256" key="4">
    <source>
        <dbReference type="ARBA" id="ARBA00022679"/>
    </source>
</evidence>
<dbReference type="InterPro" id="IPR000742">
    <property type="entry name" value="EGF"/>
</dbReference>
<dbReference type="Gramene" id="TRITD5Bv1G188610.1">
    <property type="protein sequence ID" value="TRITD5Bv1G188610.1"/>
    <property type="gene ID" value="TRITD5Bv1G188610"/>
</dbReference>
<dbReference type="InterPro" id="IPR001881">
    <property type="entry name" value="EGF-like_Ca-bd_dom"/>
</dbReference>
<dbReference type="InterPro" id="IPR011009">
    <property type="entry name" value="Kinase-like_dom_sf"/>
</dbReference>
<keyword evidence="12" id="KW-1015">Disulfide bond</keyword>
<dbReference type="Gene3D" id="2.10.25.10">
    <property type="entry name" value="Laminin"/>
    <property type="match status" value="1"/>
</dbReference>
<dbReference type="Pfam" id="PF13947">
    <property type="entry name" value="GUB_WAK_bind"/>
    <property type="match status" value="1"/>
</dbReference>
<evidence type="ECO:0000256" key="3">
    <source>
        <dbReference type="ARBA" id="ARBA00022536"/>
    </source>
</evidence>
<evidence type="ECO:0000256" key="8">
    <source>
        <dbReference type="ARBA" id="ARBA00022777"/>
    </source>
</evidence>
<accession>A0A9R0XFV4</accession>
<dbReference type="InterPro" id="IPR000719">
    <property type="entry name" value="Prot_kinase_dom"/>
</dbReference>
<proteinExistence type="predicted"/>
<dbReference type="FunFam" id="1.10.510.10:FF:000084">
    <property type="entry name" value="Wall-associated receptor kinase 2"/>
    <property type="match status" value="1"/>
</dbReference>
<dbReference type="InterPro" id="IPR025287">
    <property type="entry name" value="WAK_GUB"/>
</dbReference>
<dbReference type="SMART" id="SM00181">
    <property type="entry name" value="EGF"/>
    <property type="match status" value="2"/>
</dbReference>
<keyword evidence="6" id="KW-0732">Signal</keyword>
<keyword evidence="7 14" id="KW-0547">Nucleotide-binding</keyword>